<dbReference type="SUPFAM" id="SSF56300">
    <property type="entry name" value="Metallo-dependent phosphatases"/>
    <property type="match status" value="1"/>
</dbReference>
<accession>A0A1M6ZFD4</accession>
<organism evidence="2 3">
    <name type="scientific">Chryseobacterium contaminans</name>
    <dbReference type="NCBI Taxonomy" id="1423959"/>
    <lineage>
        <taxon>Bacteria</taxon>
        <taxon>Pseudomonadati</taxon>
        <taxon>Bacteroidota</taxon>
        <taxon>Flavobacteriia</taxon>
        <taxon>Flavobacteriales</taxon>
        <taxon>Weeksellaceae</taxon>
        <taxon>Chryseobacterium group</taxon>
        <taxon>Chryseobacterium</taxon>
    </lineage>
</organism>
<dbReference type="Pfam" id="PF00149">
    <property type="entry name" value="Metallophos"/>
    <property type="match status" value="1"/>
</dbReference>
<protein>
    <submittedName>
        <fullName evidence="2">Calcineurin-like phosphoesterase</fullName>
    </submittedName>
</protein>
<dbReference type="GO" id="GO:0016787">
    <property type="term" value="F:hydrolase activity"/>
    <property type="evidence" value="ECO:0007669"/>
    <property type="project" value="InterPro"/>
</dbReference>
<evidence type="ECO:0000313" key="2">
    <source>
        <dbReference type="EMBL" id="SHL29084.1"/>
    </source>
</evidence>
<dbReference type="InterPro" id="IPR004843">
    <property type="entry name" value="Calcineurin-like_PHP"/>
</dbReference>
<dbReference type="Gene3D" id="3.60.21.10">
    <property type="match status" value="1"/>
</dbReference>
<reference evidence="2 3" key="1">
    <citation type="submission" date="2016-11" db="EMBL/GenBank/DDBJ databases">
        <authorList>
            <person name="Jaros S."/>
            <person name="Januszkiewicz K."/>
            <person name="Wedrychowicz H."/>
        </authorList>
    </citation>
    <scope>NUCLEOTIDE SEQUENCE [LARGE SCALE GENOMIC DNA]</scope>
    <source>
        <strain evidence="2 3">DSM 27621</strain>
    </source>
</reference>
<sequence length="127" mass="14674">MLHYFCSMRIQIISDLHQEFGRTDLCFDHADIVVLAGDINLGIKGIEWVKETIFDKPVIYILGNHEYYKGSYPKNLHKIQNAAENSNVFVLENSYVDIEGVRFHGATLWTDFSIFWKSGEVWDDLSA</sequence>
<gene>
    <name evidence="2" type="ORF">SAMN05444407_103207</name>
</gene>
<dbReference type="STRING" id="1423959.SAMN05444407_103207"/>
<name>A0A1M6ZFD4_9FLAO</name>
<dbReference type="Proteomes" id="UP000184069">
    <property type="component" value="Unassembled WGS sequence"/>
</dbReference>
<dbReference type="EMBL" id="FRBM01000003">
    <property type="protein sequence ID" value="SHL29084.1"/>
    <property type="molecule type" value="Genomic_DNA"/>
</dbReference>
<dbReference type="PANTHER" id="PTHR37844">
    <property type="entry name" value="SER/THR PROTEIN PHOSPHATASE SUPERFAMILY (AFU_ORTHOLOGUE AFUA_1G14840)"/>
    <property type="match status" value="1"/>
</dbReference>
<dbReference type="AlphaFoldDB" id="A0A1M6ZFD4"/>
<feature type="domain" description="Calcineurin-like phosphoesterase" evidence="1">
    <location>
        <begin position="8"/>
        <end position="106"/>
    </location>
</feature>
<dbReference type="PANTHER" id="PTHR37844:SF2">
    <property type="entry name" value="SER_THR PROTEIN PHOSPHATASE SUPERFAMILY (AFU_ORTHOLOGUE AFUA_1G14840)"/>
    <property type="match status" value="1"/>
</dbReference>
<evidence type="ECO:0000313" key="3">
    <source>
        <dbReference type="Proteomes" id="UP000184069"/>
    </source>
</evidence>
<evidence type="ECO:0000259" key="1">
    <source>
        <dbReference type="Pfam" id="PF00149"/>
    </source>
</evidence>
<proteinExistence type="predicted"/>
<dbReference type="InterPro" id="IPR029052">
    <property type="entry name" value="Metallo-depent_PP-like"/>
</dbReference>